<dbReference type="RefSeq" id="WP_211291129.1">
    <property type="nucleotide sequence ID" value="NZ_PTJD01000010.1"/>
</dbReference>
<evidence type="ECO:0000256" key="6">
    <source>
        <dbReference type="ARBA" id="ARBA00023136"/>
    </source>
</evidence>
<sequence length="141" mass="14485">MSALARAAAEGTVLAPTGSSLVLALVVGVLFATGTYLLLQRPLTRVLIGLALLTHAANLLLLVAGGLSGAAPFIGDDGSVPERMADPLPQAMALTAIVISFAVSALLLAVAYRSYALTRDDVVQDDPEDSRIAHHVEEGPS</sequence>
<dbReference type="AlphaFoldDB" id="A0A2S6IGR7"/>
<keyword evidence="5 7" id="KW-1133">Transmembrane helix</keyword>
<evidence type="ECO:0000256" key="4">
    <source>
        <dbReference type="ARBA" id="ARBA00022692"/>
    </source>
</evidence>
<dbReference type="PANTHER" id="PTHR34583:SF2">
    <property type="entry name" value="ANTIPORTER SUBUNIT MNHC2-RELATED"/>
    <property type="match status" value="1"/>
</dbReference>
<dbReference type="Pfam" id="PF00420">
    <property type="entry name" value="Oxidored_q2"/>
    <property type="match status" value="1"/>
</dbReference>
<comment type="similarity">
    <text evidence="2">Belongs to the CPA3 antiporters (TC 2.A.63) subunit C family.</text>
</comment>
<evidence type="ECO:0000256" key="2">
    <source>
        <dbReference type="ARBA" id="ARBA00010388"/>
    </source>
</evidence>
<gene>
    <name evidence="8" type="ORF">CLV92_11042</name>
</gene>
<dbReference type="InterPro" id="IPR039428">
    <property type="entry name" value="NUOK/Mnh_C1-like"/>
</dbReference>
<comment type="caution">
    <text evidence="8">The sequence shown here is derived from an EMBL/GenBank/DDBJ whole genome shotgun (WGS) entry which is preliminary data.</text>
</comment>
<dbReference type="GO" id="GO:0005886">
    <property type="term" value="C:plasma membrane"/>
    <property type="evidence" value="ECO:0007669"/>
    <property type="project" value="UniProtKB-SubCell"/>
</dbReference>
<dbReference type="NCBIfam" id="NF005929">
    <property type="entry name" value="PRK07946.1"/>
    <property type="match status" value="1"/>
</dbReference>
<proteinExistence type="inferred from homology"/>
<evidence type="ECO:0000256" key="1">
    <source>
        <dbReference type="ARBA" id="ARBA00004651"/>
    </source>
</evidence>
<protein>
    <submittedName>
        <fullName evidence="8">Multicomponent Na+:H+ antiporter subunit C</fullName>
    </submittedName>
</protein>
<comment type="subcellular location">
    <subcellularLocation>
        <location evidence="1">Cell membrane</location>
        <topology evidence="1">Multi-pass membrane protein</topology>
    </subcellularLocation>
</comment>
<feature type="transmembrane region" description="Helical" evidence="7">
    <location>
        <begin position="46"/>
        <end position="71"/>
    </location>
</feature>
<accession>A0A2S6IGR7</accession>
<name>A0A2S6IGR7_9ACTN</name>
<dbReference type="PANTHER" id="PTHR34583">
    <property type="entry name" value="ANTIPORTER SUBUNIT MNHC2-RELATED"/>
    <property type="match status" value="1"/>
</dbReference>
<evidence type="ECO:0000313" key="9">
    <source>
        <dbReference type="Proteomes" id="UP000239485"/>
    </source>
</evidence>
<feature type="transmembrane region" description="Helical" evidence="7">
    <location>
        <begin position="91"/>
        <end position="112"/>
    </location>
</feature>
<evidence type="ECO:0000256" key="5">
    <source>
        <dbReference type="ARBA" id="ARBA00022989"/>
    </source>
</evidence>
<dbReference type="Proteomes" id="UP000239485">
    <property type="component" value="Unassembled WGS sequence"/>
</dbReference>
<dbReference type="Gene3D" id="1.10.287.3510">
    <property type="match status" value="1"/>
</dbReference>
<keyword evidence="3" id="KW-1003">Cell membrane</keyword>
<dbReference type="EMBL" id="PTJD01000010">
    <property type="protein sequence ID" value="PPK93414.1"/>
    <property type="molecule type" value="Genomic_DNA"/>
</dbReference>
<reference evidence="8 9" key="1">
    <citation type="submission" date="2018-02" db="EMBL/GenBank/DDBJ databases">
        <title>Genomic Encyclopedia of Archaeal and Bacterial Type Strains, Phase II (KMG-II): from individual species to whole genera.</title>
        <authorList>
            <person name="Goeker M."/>
        </authorList>
    </citation>
    <scope>NUCLEOTIDE SEQUENCE [LARGE SCALE GENOMIC DNA]</scope>
    <source>
        <strain evidence="8 9">DSM 22857</strain>
    </source>
</reference>
<feature type="transmembrane region" description="Helical" evidence="7">
    <location>
        <begin position="20"/>
        <end position="39"/>
    </location>
</feature>
<keyword evidence="4 7" id="KW-0812">Transmembrane</keyword>
<keyword evidence="6 7" id="KW-0472">Membrane</keyword>
<evidence type="ECO:0000313" key="8">
    <source>
        <dbReference type="EMBL" id="PPK93414.1"/>
    </source>
</evidence>
<evidence type="ECO:0000256" key="3">
    <source>
        <dbReference type="ARBA" id="ARBA00022475"/>
    </source>
</evidence>
<organism evidence="8 9">
    <name type="scientific">Kineococcus xinjiangensis</name>
    <dbReference type="NCBI Taxonomy" id="512762"/>
    <lineage>
        <taxon>Bacteria</taxon>
        <taxon>Bacillati</taxon>
        <taxon>Actinomycetota</taxon>
        <taxon>Actinomycetes</taxon>
        <taxon>Kineosporiales</taxon>
        <taxon>Kineosporiaceae</taxon>
        <taxon>Kineococcus</taxon>
    </lineage>
</organism>
<keyword evidence="9" id="KW-1185">Reference proteome</keyword>
<evidence type="ECO:0000256" key="7">
    <source>
        <dbReference type="SAM" id="Phobius"/>
    </source>
</evidence>
<dbReference type="InterPro" id="IPR050601">
    <property type="entry name" value="CPA3_antiporter_subunitC"/>
</dbReference>